<evidence type="ECO:0000256" key="1">
    <source>
        <dbReference type="SAM" id="MobiDB-lite"/>
    </source>
</evidence>
<dbReference type="Proteomes" id="UP000612055">
    <property type="component" value="Unassembled WGS sequence"/>
</dbReference>
<comment type="caution">
    <text evidence="2">The sequence shown here is derived from an EMBL/GenBank/DDBJ whole genome shotgun (WGS) entry which is preliminary data.</text>
</comment>
<reference evidence="2" key="1">
    <citation type="journal article" date="2020" name="bioRxiv">
        <title>Comparative genomics of Chlamydomonas.</title>
        <authorList>
            <person name="Craig R.J."/>
            <person name="Hasan A.R."/>
            <person name="Ness R.W."/>
            <person name="Keightley P.D."/>
        </authorList>
    </citation>
    <scope>NUCLEOTIDE SEQUENCE</scope>
    <source>
        <strain evidence="2">CCAP 11/70</strain>
    </source>
</reference>
<feature type="compositionally biased region" description="Gly residues" evidence="1">
    <location>
        <begin position="327"/>
        <end position="355"/>
    </location>
</feature>
<sequence>MGRDDKEPASMSMAWPDVQRSLGQLAADAASHPAVQQLGAAGLQLGAPAAAYNLTLAVGHVAAGVLRLHCATPLLGPLWGLGTVAAASAAAGHVSRSSLAAMQAAAADVAARRRRGDGGGSVLGGALAALPGRLAAGWNGFEAAEDAVLGVVLFRVVFRHDFRRLLPSHLAKPGAFGRLHIPTGTTEYSTPSEKAQLSVIFGRDGCHHCGTRRNGVIGDHMPPYKVVKDTLAAREVATGMEKFLTQAAAFLRLPDTAVQQVYYAQCKGCSGRQAQLMRNGTRTTLAPGLWPPELVLAAPARLLGRSPLPGVLVAARHVVVAAVGAGGAGGGGRDGGGGAAAQWGGGGGAGEGGKGGRGKEKDKGRDRSRCSRPDDVFAATRRLEGVGAELQAALALAVPVPVPLPAGAARGQQPAAQPQRPGSRAGAAAGEAAGEAPQVPPWGPEGKVMLCFAV</sequence>
<evidence type="ECO:0000313" key="3">
    <source>
        <dbReference type="Proteomes" id="UP000612055"/>
    </source>
</evidence>
<gene>
    <name evidence="2" type="ORF">HYH03_010532</name>
</gene>
<keyword evidence="3" id="KW-1185">Reference proteome</keyword>
<protein>
    <submittedName>
        <fullName evidence="2">Uncharacterized protein</fullName>
    </submittedName>
</protein>
<evidence type="ECO:0000313" key="2">
    <source>
        <dbReference type="EMBL" id="KAG2491088.1"/>
    </source>
</evidence>
<dbReference type="PANTHER" id="PTHR38585:SF1">
    <property type="entry name" value="TRANSMEMBRANE PROTEIN"/>
    <property type="match status" value="1"/>
</dbReference>
<accession>A0A835XVP9</accession>
<name>A0A835XVP9_9CHLO</name>
<feature type="region of interest" description="Disordered" evidence="1">
    <location>
        <begin position="408"/>
        <end position="445"/>
    </location>
</feature>
<proteinExistence type="predicted"/>
<feature type="compositionally biased region" description="Basic and acidic residues" evidence="1">
    <location>
        <begin position="357"/>
        <end position="373"/>
    </location>
</feature>
<dbReference type="OrthoDB" id="70850at2759"/>
<feature type="compositionally biased region" description="Low complexity" evidence="1">
    <location>
        <begin position="408"/>
        <end position="436"/>
    </location>
</feature>
<organism evidence="2 3">
    <name type="scientific">Edaphochlamys debaryana</name>
    <dbReference type="NCBI Taxonomy" id="47281"/>
    <lineage>
        <taxon>Eukaryota</taxon>
        <taxon>Viridiplantae</taxon>
        <taxon>Chlorophyta</taxon>
        <taxon>core chlorophytes</taxon>
        <taxon>Chlorophyceae</taxon>
        <taxon>CS clade</taxon>
        <taxon>Chlamydomonadales</taxon>
        <taxon>Chlamydomonadales incertae sedis</taxon>
        <taxon>Edaphochlamys</taxon>
    </lineage>
</organism>
<dbReference type="PANTHER" id="PTHR38585">
    <property type="entry name" value="TRANSMEMBRANE PROTEIN"/>
    <property type="match status" value="1"/>
</dbReference>
<feature type="region of interest" description="Disordered" evidence="1">
    <location>
        <begin position="327"/>
        <end position="373"/>
    </location>
</feature>
<dbReference type="AlphaFoldDB" id="A0A835XVP9"/>
<dbReference type="EMBL" id="JAEHOE010000056">
    <property type="protein sequence ID" value="KAG2491088.1"/>
    <property type="molecule type" value="Genomic_DNA"/>
</dbReference>